<dbReference type="GO" id="GO:0009229">
    <property type="term" value="P:thiamine diphosphate biosynthetic process"/>
    <property type="evidence" value="ECO:0007669"/>
    <property type="project" value="UniProtKB-UniRule"/>
</dbReference>
<comment type="miscellaneous">
    <text evidence="1">Reaction mechanism of ThiL seems to utilize a direct, inline transfer of the gamma-phosphate of ATP to TMP rather than a phosphorylated enzyme intermediate.</text>
</comment>
<feature type="binding site" evidence="1">
    <location>
        <position position="221"/>
    </location>
    <ligand>
        <name>ATP</name>
        <dbReference type="ChEBI" id="CHEBI:30616"/>
    </ligand>
</feature>
<comment type="similarity">
    <text evidence="1">Belongs to the thiamine-monophosphate kinase family.</text>
</comment>
<feature type="binding site" evidence="1">
    <location>
        <position position="50"/>
    </location>
    <ligand>
        <name>Mg(2+)</name>
        <dbReference type="ChEBI" id="CHEBI:18420"/>
        <label>4</label>
    </ligand>
</feature>
<feature type="binding site" evidence="1">
    <location>
        <position position="81"/>
    </location>
    <ligand>
        <name>Mg(2+)</name>
        <dbReference type="ChEBI" id="CHEBI:18420"/>
        <label>2</label>
    </ligand>
</feature>
<dbReference type="Gene3D" id="3.30.1330.10">
    <property type="entry name" value="PurM-like, N-terminal domain"/>
    <property type="match status" value="1"/>
</dbReference>
<feature type="binding site" evidence="1">
    <location>
        <position position="36"/>
    </location>
    <ligand>
        <name>Mg(2+)</name>
        <dbReference type="ChEBI" id="CHEBI:18420"/>
        <label>3</label>
    </ligand>
</feature>
<dbReference type="RefSeq" id="WP_208054366.1">
    <property type="nucleotide sequence ID" value="NZ_JAGEMK010000001.1"/>
</dbReference>
<dbReference type="PANTHER" id="PTHR30270">
    <property type="entry name" value="THIAMINE-MONOPHOSPHATE KINASE"/>
    <property type="match status" value="1"/>
</dbReference>
<feature type="binding site" evidence="1">
    <location>
        <position position="52"/>
    </location>
    <ligand>
        <name>Mg(2+)</name>
        <dbReference type="ChEBI" id="CHEBI:18420"/>
        <label>2</label>
    </ligand>
</feature>
<sequence>MDHVETVAELGEDALLARIFPLLPSSSATLLGPGDDAAVLAAPDGRVVVSTDVLVEGRHFRRAWSSGYDVGWRAAVQNLADVAAMGARPTGLVVALVAPGDLPVEWALDLARGLAAAGAPHGAGVVGGDLSGGTEVVVAVTVHGDLEGRAPVLRSGAQPGDHVAHSGALGRSAAGLALLEAGLGEAVGCADLVQGYLRPVSPLATAVSAARAGARAMLDVSDGLLRDAGRIARASGVVIDLAAPALALARELDALSPAASALGADPLAWLLTGGEDHGFLATFPSADLPEGFVPVGRVREGEPAVLVDGGPPPVAGTGWDHFTPGAGAQPLR</sequence>
<evidence type="ECO:0000313" key="4">
    <source>
        <dbReference type="EMBL" id="MBO1750750.1"/>
    </source>
</evidence>
<keyword evidence="1" id="KW-0547">Nucleotide-binding</keyword>
<keyword evidence="1" id="KW-0479">Metal-binding</keyword>
<dbReference type="NCBIfam" id="TIGR01379">
    <property type="entry name" value="thiL"/>
    <property type="match status" value="1"/>
</dbReference>
<dbReference type="AlphaFoldDB" id="A0A939LQI4"/>
<dbReference type="CDD" id="cd02194">
    <property type="entry name" value="ThiL"/>
    <property type="match status" value="1"/>
</dbReference>
<dbReference type="Pfam" id="PF00586">
    <property type="entry name" value="AIRS"/>
    <property type="match status" value="1"/>
</dbReference>
<feature type="domain" description="PurM-like N-terminal" evidence="3">
    <location>
        <begin position="34"/>
        <end position="144"/>
    </location>
</feature>
<proteinExistence type="inferred from homology"/>
<dbReference type="SUPFAM" id="SSF55326">
    <property type="entry name" value="PurM N-terminal domain-like"/>
    <property type="match status" value="1"/>
</dbReference>
<feature type="binding site" evidence="1">
    <location>
        <position position="51"/>
    </location>
    <ligand>
        <name>Mg(2+)</name>
        <dbReference type="ChEBI" id="CHEBI:18420"/>
        <label>1</label>
    </ligand>
</feature>
<evidence type="ECO:0000259" key="3">
    <source>
        <dbReference type="Pfam" id="PF00586"/>
    </source>
</evidence>
<comment type="pathway">
    <text evidence="1">Cofactor biosynthesis; thiamine diphosphate biosynthesis; thiamine diphosphate from thiamine phosphate: step 1/1.</text>
</comment>
<accession>A0A939LQI4</accession>
<keyword evidence="1" id="KW-0460">Magnesium</keyword>
<reference evidence="4" key="1">
    <citation type="submission" date="2021-03" db="EMBL/GenBank/DDBJ databases">
        <title>Actinotalea soli sp. nov., isolated from soil.</title>
        <authorList>
            <person name="Ping W."/>
            <person name="Zhang J."/>
        </authorList>
    </citation>
    <scope>NUCLEOTIDE SEQUENCE</scope>
    <source>
        <strain evidence="4">BY-33</strain>
    </source>
</reference>
<dbReference type="GO" id="GO:0009228">
    <property type="term" value="P:thiamine biosynthetic process"/>
    <property type="evidence" value="ECO:0007669"/>
    <property type="project" value="UniProtKB-KW"/>
</dbReference>
<dbReference type="GO" id="GO:0005524">
    <property type="term" value="F:ATP binding"/>
    <property type="evidence" value="ECO:0007669"/>
    <property type="project" value="UniProtKB-UniRule"/>
</dbReference>
<dbReference type="NCBIfam" id="NF004351">
    <property type="entry name" value="PRK05731.1-4"/>
    <property type="match status" value="1"/>
</dbReference>
<feature type="binding site" evidence="1">
    <location>
        <position position="219"/>
    </location>
    <ligand>
        <name>Mg(2+)</name>
        <dbReference type="ChEBI" id="CHEBI:18420"/>
        <label>3</label>
    </ligand>
</feature>
<dbReference type="SUPFAM" id="SSF56042">
    <property type="entry name" value="PurM C-terminal domain-like"/>
    <property type="match status" value="1"/>
</dbReference>
<comment type="catalytic activity">
    <reaction evidence="1">
        <text>thiamine phosphate + ATP = thiamine diphosphate + ADP</text>
        <dbReference type="Rhea" id="RHEA:15913"/>
        <dbReference type="ChEBI" id="CHEBI:30616"/>
        <dbReference type="ChEBI" id="CHEBI:37575"/>
        <dbReference type="ChEBI" id="CHEBI:58937"/>
        <dbReference type="ChEBI" id="CHEBI:456216"/>
        <dbReference type="EC" id="2.7.4.16"/>
    </reaction>
</comment>
<feature type="binding site" evidence="1">
    <location>
        <position position="52"/>
    </location>
    <ligand>
        <name>Mg(2+)</name>
        <dbReference type="ChEBI" id="CHEBI:18420"/>
        <label>1</label>
    </ligand>
</feature>
<name>A0A939LQI4_9CELL</name>
<feature type="binding site" evidence="1">
    <location>
        <position position="222"/>
    </location>
    <ligand>
        <name>Mg(2+)</name>
        <dbReference type="ChEBI" id="CHEBI:18420"/>
        <label>5</label>
    </ligand>
</feature>
<evidence type="ECO:0000256" key="1">
    <source>
        <dbReference type="HAMAP-Rule" id="MF_02128"/>
    </source>
</evidence>
<evidence type="ECO:0000256" key="2">
    <source>
        <dbReference type="SAM" id="MobiDB-lite"/>
    </source>
</evidence>
<dbReference type="PIRSF" id="PIRSF005303">
    <property type="entry name" value="Thiam_monoph_kin"/>
    <property type="match status" value="1"/>
</dbReference>
<feature type="binding site" evidence="1">
    <location>
        <position position="36"/>
    </location>
    <ligand>
        <name>Mg(2+)</name>
        <dbReference type="ChEBI" id="CHEBI:18420"/>
        <label>4</label>
    </ligand>
</feature>
<keyword evidence="5" id="KW-1185">Reference proteome</keyword>
<feature type="binding site" evidence="1">
    <location>
        <position position="81"/>
    </location>
    <ligand>
        <name>Mg(2+)</name>
        <dbReference type="ChEBI" id="CHEBI:18420"/>
        <label>3</label>
    </ligand>
</feature>
<comment type="caution">
    <text evidence="4">The sequence shown here is derived from an EMBL/GenBank/DDBJ whole genome shotgun (WGS) entry which is preliminary data.</text>
</comment>
<dbReference type="InterPro" id="IPR016188">
    <property type="entry name" value="PurM-like_N"/>
</dbReference>
<feature type="binding site" evidence="1">
    <location>
        <position position="59"/>
    </location>
    <ligand>
        <name>substrate</name>
    </ligand>
</feature>
<dbReference type="Proteomes" id="UP000664209">
    <property type="component" value="Unassembled WGS sequence"/>
</dbReference>
<feature type="region of interest" description="Disordered" evidence="2">
    <location>
        <begin position="305"/>
        <end position="332"/>
    </location>
</feature>
<dbReference type="PANTHER" id="PTHR30270:SF0">
    <property type="entry name" value="THIAMINE-MONOPHOSPHATE KINASE"/>
    <property type="match status" value="1"/>
</dbReference>
<dbReference type="InterPro" id="IPR036676">
    <property type="entry name" value="PurM-like_C_sf"/>
</dbReference>
<gene>
    <name evidence="1" type="primary">thiL</name>
    <name evidence="4" type="ORF">J4G33_02925</name>
</gene>
<feature type="binding site" evidence="1">
    <location>
        <position position="129"/>
    </location>
    <ligand>
        <name>Mg(2+)</name>
        <dbReference type="ChEBI" id="CHEBI:18420"/>
        <label>1</label>
    </ligand>
</feature>
<keyword evidence="1 4" id="KW-0808">Transferase</keyword>
<organism evidence="4 5">
    <name type="scientific">Actinotalea soli</name>
    <dbReference type="NCBI Taxonomy" id="2819234"/>
    <lineage>
        <taxon>Bacteria</taxon>
        <taxon>Bacillati</taxon>
        <taxon>Actinomycetota</taxon>
        <taxon>Actinomycetes</taxon>
        <taxon>Micrococcales</taxon>
        <taxon>Cellulomonadaceae</taxon>
        <taxon>Actinotalea</taxon>
    </lineage>
</organism>
<keyword evidence="1" id="KW-0784">Thiamine biosynthesis</keyword>
<dbReference type="GO" id="GO:0000287">
    <property type="term" value="F:magnesium ion binding"/>
    <property type="evidence" value="ECO:0007669"/>
    <property type="project" value="UniProtKB-UniRule"/>
</dbReference>
<feature type="binding site" evidence="1">
    <location>
        <position position="154"/>
    </location>
    <ligand>
        <name>ATP</name>
        <dbReference type="ChEBI" id="CHEBI:30616"/>
    </ligand>
</feature>
<feature type="binding site" evidence="1">
    <location>
        <position position="319"/>
    </location>
    <ligand>
        <name>substrate</name>
    </ligand>
</feature>
<feature type="binding site" evidence="1">
    <location>
        <position position="275"/>
    </location>
    <ligand>
        <name>substrate</name>
    </ligand>
</feature>
<comment type="caution">
    <text evidence="1">Lacks conserved residue(s) required for the propagation of feature annotation.</text>
</comment>
<dbReference type="Gene3D" id="3.90.650.10">
    <property type="entry name" value="PurM-like C-terminal domain"/>
    <property type="match status" value="1"/>
</dbReference>
<evidence type="ECO:0000313" key="5">
    <source>
        <dbReference type="Proteomes" id="UP000664209"/>
    </source>
</evidence>
<dbReference type="InterPro" id="IPR006283">
    <property type="entry name" value="ThiL-like"/>
</dbReference>
<dbReference type="HAMAP" id="MF_02128">
    <property type="entry name" value="TMP_kinase"/>
    <property type="match status" value="1"/>
</dbReference>
<protein>
    <recommendedName>
        <fullName evidence="1">Thiamine-monophosphate kinase</fullName>
        <shortName evidence="1">TMP kinase</shortName>
        <shortName evidence="1">Thiamine-phosphate kinase</shortName>
        <ecNumber evidence="1">2.7.4.16</ecNumber>
    </recommendedName>
</protein>
<keyword evidence="1 4" id="KW-0418">Kinase</keyword>
<dbReference type="InterPro" id="IPR036921">
    <property type="entry name" value="PurM-like_N_sf"/>
</dbReference>
<dbReference type="EMBL" id="JAGEMK010000001">
    <property type="protein sequence ID" value="MBO1750750.1"/>
    <property type="molecule type" value="Genomic_DNA"/>
</dbReference>
<feature type="binding site" evidence="1">
    <location>
        <begin position="128"/>
        <end position="129"/>
    </location>
    <ligand>
        <name>ATP</name>
        <dbReference type="ChEBI" id="CHEBI:30616"/>
    </ligand>
</feature>
<feature type="binding site" evidence="1">
    <location>
        <position position="81"/>
    </location>
    <ligand>
        <name>Mg(2+)</name>
        <dbReference type="ChEBI" id="CHEBI:18420"/>
        <label>4</label>
    </ligand>
</feature>
<keyword evidence="1" id="KW-0067">ATP-binding</keyword>
<comment type="function">
    <text evidence="1">Catalyzes the ATP-dependent phosphorylation of thiamine-monophosphate (TMP) to form thiamine-pyrophosphate (TPP), the active form of vitamin B1.</text>
</comment>
<dbReference type="GO" id="GO:0009030">
    <property type="term" value="F:thiamine-phosphate kinase activity"/>
    <property type="evidence" value="ECO:0007669"/>
    <property type="project" value="UniProtKB-UniRule"/>
</dbReference>
<dbReference type="EC" id="2.7.4.16" evidence="1"/>